<dbReference type="Gene3D" id="1.10.10.10">
    <property type="entry name" value="Winged helix-like DNA-binding domain superfamily/Winged helix DNA-binding domain"/>
    <property type="match status" value="1"/>
</dbReference>
<dbReference type="InterPro" id="IPR013324">
    <property type="entry name" value="RNA_pol_sigma_r3/r4-like"/>
</dbReference>
<keyword evidence="2" id="KW-0805">Transcription regulation</keyword>
<feature type="domain" description="RNA polymerase sigma-70 region 4" evidence="7">
    <location>
        <begin position="130"/>
        <end position="177"/>
    </location>
</feature>
<dbReference type="CDD" id="cd06171">
    <property type="entry name" value="Sigma70_r4"/>
    <property type="match status" value="1"/>
</dbReference>
<keyword evidence="4" id="KW-0238">DNA-binding</keyword>
<evidence type="ECO:0000259" key="7">
    <source>
        <dbReference type="Pfam" id="PF04545"/>
    </source>
</evidence>
<dbReference type="OrthoDB" id="9784272at2"/>
<evidence type="ECO:0000256" key="4">
    <source>
        <dbReference type="ARBA" id="ARBA00023125"/>
    </source>
</evidence>
<dbReference type="PANTHER" id="PTHR43133">
    <property type="entry name" value="RNA POLYMERASE ECF-TYPE SIGMA FACTO"/>
    <property type="match status" value="1"/>
</dbReference>
<keyword evidence="5" id="KW-0804">Transcription</keyword>
<dbReference type="RefSeq" id="WP_139013115.1">
    <property type="nucleotide sequence ID" value="NZ_VBSN01000049.1"/>
</dbReference>
<dbReference type="InterPro" id="IPR013325">
    <property type="entry name" value="RNA_pol_sigma_r2"/>
</dbReference>
<feature type="domain" description="RNA polymerase sigma-70 region 2" evidence="6">
    <location>
        <begin position="27"/>
        <end position="92"/>
    </location>
</feature>
<dbReference type="InterPro" id="IPR007627">
    <property type="entry name" value="RNA_pol_sigma70_r2"/>
</dbReference>
<evidence type="ECO:0000313" key="8">
    <source>
        <dbReference type="EMBL" id="KAA6438312.1"/>
    </source>
</evidence>
<dbReference type="AlphaFoldDB" id="A0A5M8QW71"/>
<dbReference type="EMBL" id="VBSN01000049">
    <property type="protein sequence ID" value="KAA6438312.1"/>
    <property type="molecule type" value="Genomic_DNA"/>
</dbReference>
<dbReference type="NCBIfam" id="TIGR02937">
    <property type="entry name" value="sigma70-ECF"/>
    <property type="match status" value="1"/>
</dbReference>
<dbReference type="SUPFAM" id="SSF88659">
    <property type="entry name" value="Sigma3 and sigma4 domains of RNA polymerase sigma factors"/>
    <property type="match status" value="1"/>
</dbReference>
<evidence type="ECO:0000256" key="5">
    <source>
        <dbReference type="ARBA" id="ARBA00023163"/>
    </source>
</evidence>
<evidence type="ECO:0000256" key="1">
    <source>
        <dbReference type="ARBA" id="ARBA00010641"/>
    </source>
</evidence>
<dbReference type="Proteomes" id="UP000323994">
    <property type="component" value="Unassembled WGS sequence"/>
</dbReference>
<comment type="similarity">
    <text evidence="1">Belongs to the sigma-70 factor family. ECF subfamily.</text>
</comment>
<organism evidence="8 9">
    <name type="scientific">Dyadobacter flavalbus</name>
    <dbReference type="NCBI Taxonomy" id="2579942"/>
    <lineage>
        <taxon>Bacteria</taxon>
        <taxon>Pseudomonadati</taxon>
        <taxon>Bacteroidota</taxon>
        <taxon>Cytophagia</taxon>
        <taxon>Cytophagales</taxon>
        <taxon>Spirosomataceae</taxon>
        <taxon>Dyadobacter</taxon>
    </lineage>
</organism>
<accession>A0A5M8QW71</accession>
<dbReference type="InterPro" id="IPR039425">
    <property type="entry name" value="RNA_pol_sigma-70-like"/>
</dbReference>
<dbReference type="SUPFAM" id="SSF88946">
    <property type="entry name" value="Sigma2 domain of RNA polymerase sigma factors"/>
    <property type="match status" value="1"/>
</dbReference>
<dbReference type="Pfam" id="PF04542">
    <property type="entry name" value="Sigma70_r2"/>
    <property type="match status" value="1"/>
</dbReference>
<comment type="caution">
    <text evidence="8">The sequence shown here is derived from an EMBL/GenBank/DDBJ whole genome shotgun (WGS) entry which is preliminary data.</text>
</comment>
<name>A0A5M8QW71_9BACT</name>
<protein>
    <submittedName>
        <fullName evidence="8">RNA polymerase sigma factor</fullName>
    </submittedName>
</protein>
<sequence length="189" mass="21822">MNKSILFTENELVTLLKTNNKAAYEYLYDHYAPALYGIVRKIVKDDSRADDVMQDSFIKIWKHMASYDAEKGSLFTWMLNITRRTAIDKLRADCKFENDLKWEAVRENDLGNHAVFTPAPATLDLKSIVEKLLPEKKQLIELVYFEGYTHEEASEHLCLPLGTVKSRIRNAMKELRKVFDVSSPTAQFA</sequence>
<gene>
    <name evidence="8" type="ORF">FEM33_16585</name>
</gene>
<keyword evidence="3" id="KW-0731">Sigma factor</keyword>
<dbReference type="InterPro" id="IPR036388">
    <property type="entry name" value="WH-like_DNA-bd_sf"/>
</dbReference>
<dbReference type="InterPro" id="IPR007630">
    <property type="entry name" value="RNA_pol_sigma70_r4"/>
</dbReference>
<dbReference type="GO" id="GO:0006352">
    <property type="term" value="P:DNA-templated transcription initiation"/>
    <property type="evidence" value="ECO:0007669"/>
    <property type="project" value="InterPro"/>
</dbReference>
<keyword evidence="9" id="KW-1185">Reference proteome</keyword>
<dbReference type="Pfam" id="PF04545">
    <property type="entry name" value="Sigma70_r4"/>
    <property type="match status" value="1"/>
</dbReference>
<evidence type="ECO:0000259" key="6">
    <source>
        <dbReference type="Pfam" id="PF04542"/>
    </source>
</evidence>
<dbReference type="GO" id="GO:0016987">
    <property type="term" value="F:sigma factor activity"/>
    <property type="evidence" value="ECO:0007669"/>
    <property type="project" value="UniProtKB-KW"/>
</dbReference>
<evidence type="ECO:0000256" key="3">
    <source>
        <dbReference type="ARBA" id="ARBA00023082"/>
    </source>
</evidence>
<dbReference type="Gene3D" id="1.10.1740.10">
    <property type="match status" value="1"/>
</dbReference>
<reference evidence="8 9" key="1">
    <citation type="submission" date="2019-05" db="EMBL/GenBank/DDBJ databases">
        <authorList>
            <person name="Qu J.-H."/>
        </authorList>
    </citation>
    <scope>NUCLEOTIDE SEQUENCE [LARGE SCALE GENOMIC DNA]</scope>
    <source>
        <strain evidence="8 9">NS28</strain>
    </source>
</reference>
<dbReference type="PANTHER" id="PTHR43133:SF62">
    <property type="entry name" value="RNA POLYMERASE SIGMA FACTOR SIGZ"/>
    <property type="match status" value="1"/>
</dbReference>
<dbReference type="GO" id="GO:0003677">
    <property type="term" value="F:DNA binding"/>
    <property type="evidence" value="ECO:0007669"/>
    <property type="project" value="UniProtKB-KW"/>
</dbReference>
<evidence type="ECO:0000313" key="9">
    <source>
        <dbReference type="Proteomes" id="UP000323994"/>
    </source>
</evidence>
<evidence type="ECO:0000256" key="2">
    <source>
        <dbReference type="ARBA" id="ARBA00023015"/>
    </source>
</evidence>
<proteinExistence type="inferred from homology"/>
<dbReference type="InterPro" id="IPR014284">
    <property type="entry name" value="RNA_pol_sigma-70_dom"/>
</dbReference>